<organism evidence="2 3">
    <name type="scientific">Rhynocoris fuscipes</name>
    <dbReference type="NCBI Taxonomy" id="488301"/>
    <lineage>
        <taxon>Eukaryota</taxon>
        <taxon>Metazoa</taxon>
        <taxon>Ecdysozoa</taxon>
        <taxon>Arthropoda</taxon>
        <taxon>Hexapoda</taxon>
        <taxon>Insecta</taxon>
        <taxon>Pterygota</taxon>
        <taxon>Neoptera</taxon>
        <taxon>Paraneoptera</taxon>
        <taxon>Hemiptera</taxon>
        <taxon>Heteroptera</taxon>
        <taxon>Panheteroptera</taxon>
        <taxon>Cimicomorpha</taxon>
        <taxon>Reduviidae</taxon>
        <taxon>Harpactorinae</taxon>
        <taxon>Harpactorini</taxon>
        <taxon>Rhynocoris</taxon>
    </lineage>
</organism>
<keyword evidence="3" id="KW-1185">Reference proteome</keyword>
<keyword evidence="1" id="KW-0812">Transmembrane</keyword>
<dbReference type="Gene3D" id="1.10.472.180">
    <property type="entry name" value="Bunyavirus nucleocapsid (N) protein, C-terminal domain"/>
    <property type="match status" value="1"/>
</dbReference>
<proteinExistence type="predicted"/>
<evidence type="ECO:0000313" key="3">
    <source>
        <dbReference type="Proteomes" id="UP001461498"/>
    </source>
</evidence>
<reference evidence="2 3" key="1">
    <citation type="submission" date="2022-12" db="EMBL/GenBank/DDBJ databases">
        <title>Chromosome-level genome assembly of true bugs.</title>
        <authorList>
            <person name="Ma L."/>
            <person name="Li H."/>
        </authorList>
    </citation>
    <scope>NUCLEOTIDE SEQUENCE [LARGE SCALE GENOMIC DNA]</scope>
    <source>
        <strain evidence="2">Lab_2022b</strain>
    </source>
</reference>
<comment type="caution">
    <text evidence="2">The sequence shown here is derived from an EMBL/GenBank/DDBJ whole genome shotgun (WGS) entry which is preliminary data.</text>
</comment>
<dbReference type="InterPro" id="IPR043011">
    <property type="entry name" value="Bunya_nucleocap_C"/>
</dbReference>
<feature type="transmembrane region" description="Helical" evidence="1">
    <location>
        <begin position="149"/>
        <end position="167"/>
    </location>
</feature>
<name>A0AAW1DPG7_9HEMI</name>
<dbReference type="EMBL" id="JAPXFL010000001">
    <property type="protein sequence ID" value="KAK9512162.1"/>
    <property type="molecule type" value="Genomic_DNA"/>
</dbReference>
<sequence length="235" mass="26944">MNSEEPRVYAVTQYTNFNGTAFYEKYSKSSFLKSSKGTKFIHQVLSSAIQFKCILTDKESITLKGIKINDKDDLVIKRGSNKNIIMDFDFTLNRLQGFCAAFACTNPNRFNNNNNNTVLAMAASMGYELKPDSTEDFRKFYFSFAPGSQQFSCILGFWPIVSLLILISEQKKKMINIHAFLRKFKVKSDAKKKLMYQIKNRDAIARIIPVVSKRELGEKIDFSDCLKSFSKHLIN</sequence>
<accession>A0AAW1DPG7</accession>
<keyword evidence="1" id="KW-1133">Transmembrane helix</keyword>
<dbReference type="AlphaFoldDB" id="A0AAW1DPG7"/>
<keyword evidence="1" id="KW-0472">Membrane</keyword>
<evidence type="ECO:0000256" key="1">
    <source>
        <dbReference type="SAM" id="Phobius"/>
    </source>
</evidence>
<gene>
    <name evidence="2" type="ORF">O3M35_000645</name>
</gene>
<protein>
    <submittedName>
        <fullName evidence="2">Uncharacterized protein</fullName>
    </submittedName>
</protein>
<dbReference type="Proteomes" id="UP001461498">
    <property type="component" value="Unassembled WGS sequence"/>
</dbReference>
<evidence type="ECO:0000313" key="2">
    <source>
        <dbReference type="EMBL" id="KAK9512162.1"/>
    </source>
</evidence>